<keyword evidence="5" id="KW-1185">Reference proteome</keyword>
<dbReference type="RefSeq" id="WP_137448965.1">
    <property type="nucleotide sequence ID" value="NZ_SZZH01000001.1"/>
</dbReference>
<dbReference type="SMART" id="SM00448">
    <property type="entry name" value="REC"/>
    <property type="match status" value="1"/>
</dbReference>
<evidence type="ECO:0000313" key="5">
    <source>
        <dbReference type="Proteomes" id="UP000306985"/>
    </source>
</evidence>
<dbReference type="PROSITE" id="PS50110">
    <property type="entry name" value="RESPONSE_REGULATORY"/>
    <property type="match status" value="1"/>
</dbReference>
<gene>
    <name evidence="4" type="ORF">FDO65_08935</name>
</gene>
<comment type="caution">
    <text evidence="4">The sequence shown here is derived from an EMBL/GenBank/DDBJ whole genome shotgun (WGS) entry which is preliminary data.</text>
</comment>
<dbReference type="InterPro" id="IPR011006">
    <property type="entry name" value="CheY-like_superfamily"/>
</dbReference>
<protein>
    <submittedName>
        <fullName evidence="4">Response regulator</fullName>
    </submittedName>
</protein>
<evidence type="ECO:0000256" key="2">
    <source>
        <dbReference type="PROSITE-ProRule" id="PRU00169"/>
    </source>
</evidence>
<dbReference type="OrthoDB" id="5069424at2"/>
<sequence length="124" mass="13374">MSRRALVVDDDAVSRLVLGHMLRGLQWTVEQAVDAPDAASHLDNAEFDLVISDFLLPSGTGVDVLRTVERRHPGTAFVLVTGFIEHSTLPPETTARLSGQLTKPVSSDTLRTVLDELFPAAGTP</sequence>
<feature type="modified residue" description="4-aspartylphosphate" evidence="2">
    <location>
        <position position="53"/>
    </location>
</feature>
<feature type="domain" description="Response regulatory" evidence="3">
    <location>
        <begin position="4"/>
        <end position="118"/>
    </location>
</feature>
<accession>A0A4U6QM39</accession>
<dbReference type="PANTHER" id="PTHR44591">
    <property type="entry name" value="STRESS RESPONSE REGULATOR PROTEIN 1"/>
    <property type="match status" value="1"/>
</dbReference>
<dbReference type="InterPro" id="IPR001789">
    <property type="entry name" value="Sig_transdc_resp-reg_receiver"/>
</dbReference>
<evidence type="ECO:0000256" key="1">
    <source>
        <dbReference type="ARBA" id="ARBA00022553"/>
    </source>
</evidence>
<organism evidence="4 5">
    <name type="scientific">Nakamurella flava</name>
    <dbReference type="NCBI Taxonomy" id="2576308"/>
    <lineage>
        <taxon>Bacteria</taxon>
        <taxon>Bacillati</taxon>
        <taxon>Actinomycetota</taxon>
        <taxon>Actinomycetes</taxon>
        <taxon>Nakamurellales</taxon>
        <taxon>Nakamurellaceae</taxon>
        <taxon>Nakamurella</taxon>
    </lineage>
</organism>
<reference evidence="4 5" key="1">
    <citation type="submission" date="2019-05" db="EMBL/GenBank/DDBJ databases">
        <title>Nakamurella sp. N5BH11, whole genome shotgun sequence.</title>
        <authorList>
            <person name="Tuo L."/>
        </authorList>
    </citation>
    <scope>NUCLEOTIDE SEQUENCE [LARGE SCALE GENOMIC DNA]</scope>
    <source>
        <strain evidence="4 5">N5BH11</strain>
    </source>
</reference>
<dbReference type="EMBL" id="SZZH01000001">
    <property type="protein sequence ID" value="TKV61660.1"/>
    <property type="molecule type" value="Genomic_DNA"/>
</dbReference>
<dbReference type="Pfam" id="PF00072">
    <property type="entry name" value="Response_reg"/>
    <property type="match status" value="1"/>
</dbReference>
<dbReference type="Proteomes" id="UP000306985">
    <property type="component" value="Unassembled WGS sequence"/>
</dbReference>
<keyword evidence="1 2" id="KW-0597">Phosphoprotein</keyword>
<dbReference type="PANTHER" id="PTHR44591:SF3">
    <property type="entry name" value="RESPONSE REGULATORY DOMAIN-CONTAINING PROTEIN"/>
    <property type="match status" value="1"/>
</dbReference>
<dbReference type="InterPro" id="IPR050595">
    <property type="entry name" value="Bact_response_regulator"/>
</dbReference>
<evidence type="ECO:0000313" key="4">
    <source>
        <dbReference type="EMBL" id="TKV61660.1"/>
    </source>
</evidence>
<name>A0A4U6QM39_9ACTN</name>
<dbReference type="Gene3D" id="3.40.50.2300">
    <property type="match status" value="1"/>
</dbReference>
<dbReference type="GO" id="GO:0000160">
    <property type="term" value="P:phosphorelay signal transduction system"/>
    <property type="evidence" value="ECO:0007669"/>
    <property type="project" value="InterPro"/>
</dbReference>
<dbReference type="SUPFAM" id="SSF52172">
    <property type="entry name" value="CheY-like"/>
    <property type="match status" value="1"/>
</dbReference>
<proteinExistence type="predicted"/>
<evidence type="ECO:0000259" key="3">
    <source>
        <dbReference type="PROSITE" id="PS50110"/>
    </source>
</evidence>
<dbReference type="AlphaFoldDB" id="A0A4U6QM39"/>